<gene>
    <name evidence="2" type="ORF">AVDCRST_MAG49-2431</name>
</gene>
<sequence length="283" mass="29753">MDTDRIARHFDARRSRRGVIGGTAAGLAALALGRTAAQDATPAGTADAGGGPPPATPGEDRAFMFVQTFASGSFHPNPHGGTPDARGTPTTGGGAAYLLTLAGHHGETIYFSDRPDRVFGEAPTQRFLAGLDFAPANPPNAALVAQTGTGDNVVVLELIEPAYAADAGTVTYGAELLASYQGEGLAHVAEQQLDTALPETFGRASLFIDDCPALTDCWRPSGPFEVPIPMEPLPGGRVGMCWSWSDYGCTPCDGRGRGYYNDRCNNEIKRCRDEFGDPWCFAG</sequence>
<dbReference type="EMBL" id="CADCWG010000164">
    <property type="protein sequence ID" value="CAA9561197.1"/>
    <property type="molecule type" value="Genomic_DNA"/>
</dbReference>
<feature type="region of interest" description="Disordered" evidence="1">
    <location>
        <begin position="40"/>
        <end position="59"/>
    </location>
</feature>
<dbReference type="PROSITE" id="PS51318">
    <property type="entry name" value="TAT"/>
    <property type="match status" value="1"/>
</dbReference>
<protein>
    <submittedName>
        <fullName evidence="2">Uncharacterized protein</fullName>
    </submittedName>
</protein>
<name>A0A6J4UXD3_9BACT</name>
<dbReference type="AlphaFoldDB" id="A0A6J4UXD3"/>
<accession>A0A6J4UXD3</accession>
<evidence type="ECO:0000313" key="2">
    <source>
        <dbReference type="EMBL" id="CAA9561197.1"/>
    </source>
</evidence>
<proteinExistence type="predicted"/>
<dbReference type="InterPro" id="IPR006311">
    <property type="entry name" value="TAT_signal"/>
</dbReference>
<reference evidence="2" key="1">
    <citation type="submission" date="2020-02" db="EMBL/GenBank/DDBJ databases">
        <authorList>
            <person name="Meier V. D."/>
        </authorList>
    </citation>
    <scope>NUCLEOTIDE SEQUENCE</scope>
    <source>
        <strain evidence="2">AVDCRST_MAG49</strain>
    </source>
</reference>
<organism evidence="2">
    <name type="scientific">uncultured Thermomicrobiales bacterium</name>
    <dbReference type="NCBI Taxonomy" id="1645740"/>
    <lineage>
        <taxon>Bacteria</taxon>
        <taxon>Pseudomonadati</taxon>
        <taxon>Thermomicrobiota</taxon>
        <taxon>Thermomicrobia</taxon>
        <taxon>Thermomicrobiales</taxon>
        <taxon>environmental samples</taxon>
    </lineage>
</organism>
<evidence type="ECO:0000256" key="1">
    <source>
        <dbReference type="SAM" id="MobiDB-lite"/>
    </source>
</evidence>